<sequence length="173" mass="19185">MDSETQSDSCSMVRVTLECVQACFRVPFICSWIGPPKGPVRKSVCECSRVSRIKQETSKMCSEACVFISVGPIVNSDPSFSRASSIGASGPKWGANSFHGLRPRIYCFFTSFSLAFTAFTSFGLTLITSRVSTSHLLLSRCTNRICSRRDPHARAYTHVLGMFTFSEMRDEHA</sequence>
<accession>A0A2I0JP53</accession>
<dbReference type="EMBL" id="PGOL01001443">
    <property type="protein sequence ID" value="PKI58085.1"/>
    <property type="molecule type" value="Genomic_DNA"/>
</dbReference>
<keyword evidence="1" id="KW-0812">Transmembrane</keyword>
<reference evidence="2 3" key="1">
    <citation type="submission" date="2017-11" db="EMBL/GenBank/DDBJ databases">
        <title>De-novo sequencing of pomegranate (Punica granatum L.) genome.</title>
        <authorList>
            <person name="Akparov Z."/>
            <person name="Amiraslanov A."/>
            <person name="Hajiyeva S."/>
            <person name="Abbasov M."/>
            <person name="Kaur K."/>
            <person name="Hamwieh A."/>
            <person name="Solovyev V."/>
            <person name="Salamov A."/>
            <person name="Braich B."/>
            <person name="Kosarev P."/>
            <person name="Mahmoud A."/>
            <person name="Hajiyev E."/>
            <person name="Babayeva S."/>
            <person name="Izzatullayeva V."/>
            <person name="Mammadov A."/>
            <person name="Mammadov A."/>
            <person name="Sharifova S."/>
            <person name="Ojaghi J."/>
            <person name="Eynullazada K."/>
            <person name="Bayramov B."/>
            <person name="Abdulazimova A."/>
            <person name="Shahmuradov I."/>
        </authorList>
    </citation>
    <scope>NUCLEOTIDE SEQUENCE [LARGE SCALE GENOMIC DNA]</scope>
    <source>
        <strain evidence="3">cv. AG2017</strain>
        <tissue evidence="2">Leaf</tissue>
    </source>
</reference>
<dbReference type="AlphaFoldDB" id="A0A2I0JP53"/>
<comment type="caution">
    <text evidence="2">The sequence shown here is derived from an EMBL/GenBank/DDBJ whole genome shotgun (WGS) entry which is preliminary data.</text>
</comment>
<dbReference type="Proteomes" id="UP000233551">
    <property type="component" value="Unassembled WGS sequence"/>
</dbReference>
<evidence type="ECO:0000256" key="1">
    <source>
        <dbReference type="SAM" id="Phobius"/>
    </source>
</evidence>
<proteinExistence type="predicted"/>
<organism evidence="2 3">
    <name type="scientific">Punica granatum</name>
    <name type="common">Pomegranate</name>
    <dbReference type="NCBI Taxonomy" id="22663"/>
    <lineage>
        <taxon>Eukaryota</taxon>
        <taxon>Viridiplantae</taxon>
        <taxon>Streptophyta</taxon>
        <taxon>Embryophyta</taxon>
        <taxon>Tracheophyta</taxon>
        <taxon>Spermatophyta</taxon>
        <taxon>Magnoliopsida</taxon>
        <taxon>eudicotyledons</taxon>
        <taxon>Gunneridae</taxon>
        <taxon>Pentapetalae</taxon>
        <taxon>rosids</taxon>
        <taxon>malvids</taxon>
        <taxon>Myrtales</taxon>
        <taxon>Lythraceae</taxon>
        <taxon>Punica</taxon>
    </lineage>
</organism>
<name>A0A2I0JP53_PUNGR</name>
<protein>
    <submittedName>
        <fullName evidence="2">Uncharacterized protein</fullName>
    </submittedName>
</protein>
<keyword evidence="3" id="KW-1185">Reference proteome</keyword>
<keyword evidence="1" id="KW-1133">Transmembrane helix</keyword>
<gene>
    <name evidence="2" type="ORF">CRG98_021512</name>
</gene>
<feature type="transmembrane region" description="Helical" evidence="1">
    <location>
        <begin position="105"/>
        <end position="127"/>
    </location>
</feature>
<evidence type="ECO:0000313" key="3">
    <source>
        <dbReference type="Proteomes" id="UP000233551"/>
    </source>
</evidence>
<evidence type="ECO:0000313" key="2">
    <source>
        <dbReference type="EMBL" id="PKI58085.1"/>
    </source>
</evidence>
<keyword evidence="1" id="KW-0472">Membrane</keyword>